<sequence length="53" mass="6460">MELNKLERKAMFRDYYSSILKKPKESLSLECKRFLLEDVKLLERILKRLESNI</sequence>
<dbReference type="EMBL" id="LAZR01009539">
    <property type="protein sequence ID" value="KKM72015.1"/>
    <property type="molecule type" value="Genomic_DNA"/>
</dbReference>
<gene>
    <name evidence="1" type="ORF">LCGC14_1424810</name>
</gene>
<protein>
    <submittedName>
        <fullName evidence="1">Uncharacterized protein</fullName>
    </submittedName>
</protein>
<organism evidence="1">
    <name type="scientific">marine sediment metagenome</name>
    <dbReference type="NCBI Taxonomy" id="412755"/>
    <lineage>
        <taxon>unclassified sequences</taxon>
        <taxon>metagenomes</taxon>
        <taxon>ecological metagenomes</taxon>
    </lineage>
</organism>
<evidence type="ECO:0000313" key="1">
    <source>
        <dbReference type="EMBL" id="KKM72015.1"/>
    </source>
</evidence>
<accession>A0A0F9M5T0</accession>
<reference evidence="1" key="1">
    <citation type="journal article" date="2015" name="Nature">
        <title>Complex archaea that bridge the gap between prokaryotes and eukaryotes.</title>
        <authorList>
            <person name="Spang A."/>
            <person name="Saw J.H."/>
            <person name="Jorgensen S.L."/>
            <person name="Zaremba-Niedzwiedzka K."/>
            <person name="Martijn J."/>
            <person name="Lind A.E."/>
            <person name="van Eijk R."/>
            <person name="Schleper C."/>
            <person name="Guy L."/>
            <person name="Ettema T.J."/>
        </authorList>
    </citation>
    <scope>NUCLEOTIDE SEQUENCE</scope>
</reference>
<dbReference type="AlphaFoldDB" id="A0A0F9M5T0"/>
<proteinExistence type="predicted"/>
<name>A0A0F9M5T0_9ZZZZ</name>
<comment type="caution">
    <text evidence="1">The sequence shown here is derived from an EMBL/GenBank/DDBJ whole genome shotgun (WGS) entry which is preliminary data.</text>
</comment>